<comment type="caution">
    <text evidence="1">The sequence shown here is derived from an EMBL/GenBank/DDBJ whole genome shotgun (WGS) entry which is preliminary data.</text>
</comment>
<name>A0ABW8EIM9_STRT5</name>
<gene>
    <name evidence="1" type="ORF">ACIO7M_13030</name>
</gene>
<organism evidence="1 2">
    <name type="scientific">Streptomyces toxytricini</name>
    <name type="common">Actinomyces toxytricini</name>
    <dbReference type="NCBI Taxonomy" id="67369"/>
    <lineage>
        <taxon>Bacteria</taxon>
        <taxon>Bacillati</taxon>
        <taxon>Actinomycetota</taxon>
        <taxon>Actinomycetes</taxon>
        <taxon>Kitasatosporales</taxon>
        <taxon>Streptomycetaceae</taxon>
        <taxon>Streptomyces</taxon>
    </lineage>
</organism>
<sequence length="59" mass="6188">MLLAARRRQDLVLAGPLPRAVGVLLELTGSAGLFTVTESLDAARRRFGDRSPAAPGSGR</sequence>
<reference evidence="1 2" key="1">
    <citation type="submission" date="2024-10" db="EMBL/GenBank/DDBJ databases">
        <title>The Natural Products Discovery Center: Release of the First 8490 Sequenced Strains for Exploring Actinobacteria Biosynthetic Diversity.</title>
        <authorList>
            <person name="Kalkreuter E."/>
            <person name="Kautsar S.A."/>
            <person name="Yang D."/>
            <person name="Bader C.D."/>
            <person name="Teijaro C.N."/>
            <person name="Fluegel L."/>
            <person name="Davis C.M."/>
            <person name="Simpson J.R."/>
            <person name="Lauterbach L."/>
            <person name="Steele A.D."/>
            <person name="Gui C."/>
            <person name="Meng S."/>
            <person name="Li G."/>
            <person name="Viehrig K."/>
            <person name="Ye F."/>
            <person name="Su P."/>
            <person name="Kiefer A.F."/>
            <person name="Nichols A."/>
            <person name="Cepeda A.J."/>
            <person name="Yan W."/>
            <person name="Fan B."/>
            <person name="Jiang Y."/>
            <person name="Adhikari A."/>
            <person name="Zheng C.-J."/>
            <person name="Schuster L."/>
            <person name="Cowan T.M."/>
            <person name="Smanski M.J."/>
            <person name="Chevrette M.G."/>
            <person name="De Carvalho L.P.S."/>
            <person name="Shen B."/>
        </authorList>
    </citation>
    <scope>NUCLEOTIDE SEQUENCE [LARGE SCALE GENOMIC DNA]</scope>
    <source>
        <strain evidence="1 2">NPDC087220</strain>
    </source>
</reference>
<accession>A0ABW8EIM9</accession>
<evidence type="ECO:0000313" key="2">
    <source>
        <dbReference type="Proteomes" id="UP001617351"/>
    </source>
</evidence>
<dbReference type="RefSeq" id="WP_402380353.1">
    <property type="nucleotide sequence ID" value="NZ_JBIUYY010000005.1"/>
</dbReference>
<protein>
    <recommendedName>
        <fullName evidence="3">STAS domain-containing protein</fullName>
    </recommendedName>
</protein>
<dbReference type="Proteomes" id="UP001617351">
    <property type="component" value="Unassembled WGS sequence"/>
</dbReference>
<dbReference type="EMBL" id="JBIUYY010000005">
    <property type="protein sequence ID" value="MFJ2822022.1"/>
    <property type="molecule type" value="Genomic_DNA"/>
</dbReference>
<evidence type="ECO:0008006" key="3">
    <source>
        <dbReference type="Google" id="ProtNLM"/>
    </source>
</evidence>
<evidence type="ECO:0000313" key="1">
    <source>
        <dbReference type="EMBL" id="MFJ2822022.1"/>
    </source>
</evidence>
<keyword evidence="2" id="KW-1185">Reference proteome</keyword>
<proteinExistence type="predicted"/>